<dbReference type="Proteomes" id="UP001055101">
    <property type="component" value="Unassembled WGS sequence"/>
</dbReference>
<evidence type="ECO:0000313" key="1">
    <source>
        <dbReference type="EMBL" id="GJE54608.1"/>
    </source>
</evidence>
<dbReference type="EMBL" id="BPRA01000004">
    <property type="protein sequence ID" value="GJE54608.1"/>
    <property type="molecule type" value="Genomic_DNA"/>
</dbReference>
<gene>
    <name evidence="1" type="ORF">EKPJFOCH_1086</name>
</gene>
<protein>
    <submittedName>
        <fullName evidence="1">Uncharacterized protein</fullName>
    </submittedName>
</protein>
<dbReference type="Pfam" id="PF09669">
    <property type="entry name" value="Phage_pRha"/>
    <property type="match status" value="1"/>
</dbReference>
<keyword evidence="2" id="KW-1185">Reference proteome</keyword>
<organism evidence="1 2">
    <name type="scientific">Methylobacterium thuringiense</name>
    <dbReference type="NCBI Taxonomy" id="1003091"/>
    <lineage>
        <taxon>Bacteria</taxon>
        <taxon>Pseudomonadati</taxon>
        <taxon>Pseudomonadota</taxon>
        <taxon>Alphaproteobacteria</taxon>
        <taxon>Hyphomicrobiales</taxon>
        <taxon>Methylobacteriaceae</taxon>
        <taxon>Methylobacterium</taxon>
    </lineage>
</organism>
<reference evidence="1" key="1">
    <citation type="journal article" date="2021" name="Front. Microbiol.">
        <title>Comprehensive Comparative Genomics and Phenotyping of Methylobacterium Species.</title>
        <authorList>
            <person name="Alessa O."/>
            <person name="Ogura Y."/>
            <person name="Fujitani Y."/>
            <person name="Takami H."/>
            <person name="Hayashi T."/>
            <person name="Sahin N."/>
            <person name="Tani A."/>
        </authorList>
    </citation>
    <scope>NUCLEOTIDE SEQUENCE</scope>
    <source>
        <strain evidence="1">DSM 23674</strain>
    </source>
</reference>
<dbReference type="RefSeq" id="WP_373322248.1">
    <property type="nucleotide sequence ID" value="NZ_BPRA01000004.1"/>
</dbReference>
<reference evidence="1" key="2">
    <citation type="submission" date="2021-08" db="EMBL/GenBank/DDBJ databases">
        <authorList>
            <person name="Tani A."/>
            <person name="Ola A."/>
            <person name="Ogura Y."/>
            <person name="Katsura K."/>
            <person name="Hayashi T."/>
        </authorList>
    </citation>
    <scope>NUCLEOTIDE SEQUENCE</scope>
    <source>
        <strain evidence="1">DSM 23674</strain>
    </source>
</reference>
<sequence length="244" mass="26970">MTSEQSTTSYSTAASGPGALMYSGGGLTMSSVEIAERSGKRHPDVMRDIRNQLGELLGDEGLSRFASSYLAGNGKQEPCFNLPKRECLILVSGYSVGLRAAIVDRWIELENDARPTPTLPDFANPAAAARAWAEQFEARVLAEQTKAEIGSRREATAMNTASQAAKRASRLAIELDRSREYATVKRMQLLYHGQQFSWRVLKHVSVEMETPPIDVFDANYGTVKAYHADVWREAYALEIPLTDH</sequence>
<proteinExistence type="predicted"/>
<evidence type="ECO:0000313" key="2">
    <source>
        <dbReference type="Proteomes" id="UP001055101"/>
    </source>
</evidence>
<name>A0ABQ4TLB0_9HYPH</name>
<dbReference type="InterPro" id="IPR014054">
    <property type="entry name" value="Phage_regulatory_Rha"/>
</dbReference>
<accession>A0ABQ4TLB0</accession>
<comment type="caution">
    <text evidence="1">The sequence shown here is derived from an EMBL/GenBank/DDBJ whole genome shotgun (WGS) entry which is preliminary data.</text>
</comment>